<dbReference type="NCBIfam" id="TIGR02980">
    <property type="entry name" value="SigBFG"/>
    <property type="match status" value="1"/>
</dbReference>
<dbReference type="InterPro" id="IPR007630">
    <property type="entry name" value="RNA_pol_sigma70_r4"/>
</dbReference>
<evidence type="ECO:0000256" key="3">
    <source>
        <dbReference type="ARBA" id="ARBA00023125"/>
    </source>
</evidence>
<dbReference type="SUPFAM" id="SSF88946">
    <property type="entry name" value="Sigma2 domain of RNA polymerase sigma factors"/>
    <property type="match status" value="1"/>
</dbReference>
<keyword evidence="2" id="KW-0731">Sigma factor</keyword>
<dbReference type="PANTHER" id="PTHR30385">
    <property type="entry name" value="SIGMA FACTOR F FLAGELLAR"/>
    <property type="match status" value="1"/>
</dbReference>
<dbReference type="CDD" id="cd07043">
    <property type="entry name" value="STAS_anti-anti-sigma_factors"/>
    <property type="match status" value="1"/>
</dbReference>
<accession>A0A8J3ZEH5</accession>
<evidence type="ECO:0000313" key="7">
    <source>
        <dbReference type="Proteomes" id="UP000612585"/>
    </source>
</evidence>
<dbReference type="Gene3D" id="3.30.750.24">
    <property type="entry name" value="STAS domain"/>
    <property type="match status" value="1"/>
</dbReference>
<feature type="domain" description="STAS" evidence="5">
    <location>
        <begin position="18"/>
        <end position="115"/>
    </location>
</feature>
<evidence type="ECO:0000256" key="4">
    <source>
        <dbReference type="ARBA" id="ARBA00023163"/>
    </source>
</evidence>
<dbReference type="GO" id="GO:0003677">
    <property type="term" value="F:DNA binding"/>
    <property type="evidence" value="ECO:0007669"/>
    <property type="project" value="UniProtKB-KW"/>
</dbReference>
<keyword evidence="7" id="KW-1185">Reference proteome</keyword>
<dbReference type="GO" id="GO:0006352">
    <property type="term" value="P:DNA-templated transcription initiation"/>
    <property type="evidence" value="ECO:0007669"/>
    <property type="project" value="InterPro"/>
</dbReference>
<dbReference type="Pfam" id="PF04539">
    <property type="entry name" value="Sigma70_r3"/>
    <property type="match status" value="1"/>
</dbReference>
<dbReference type="GO" id="GO:0016987">
    <property type="term" value="F:sigma factor activity"/>
    <property type="evidence" value="ECO:0007669"/>
    <property type="project" value="UniProtKB-KW"/>
</dbReference>
<dbReference type="InterPro" id="IPR007624">
    <property type="entry name" value="RNA_pol_sigma70_r3"/>
</dbReference>
<dbReference type="EMBL" id="BOPG01000080">
    <property type="protein sequence ID" value="GIJ62567.1"/>
    <property type="molecule type" value="Genomic_DNA"/>
</dbReference>
<dbReference type="InterPro" id="IPR036513">
    <property type="entry name" value="STAS_dom_sf"/>
</dbReference>
<dbReference type="SUPFAM" id="SSF52091">
    <property type="entry name" value="SpoIIaa-like"/>
    <property type="match status" value="1"/>
</dbReference>
<dbReference type="InterPro" id="IPR014322">
    <property type="entry name" value="RNA_pol_sigma-B/F/G"/>
</dbReference>
<dbReference type="Pfam" id="PF04542">
    <property type="entry name" value="Sigma70_r2"/>
    <property type="match status" value="1"/>
</dbReference>
<keyword evidence="1" id="KW-0805">Transcription regulation</keyword>
<dbReference type="NCBIfam" id="TIGR02937">
    <property type="entry name" value="sigma70-ECF"/>
    <property type="match status" value="1"/>
</dbReference>
<dbReference type="Pfam" id="PF04545">
    <property type="entry name" value="Sigma70_r4"/>
    <property type="match status" value="1"/>
</dbReference>
<organism evidence="6 7">
    <name type="scientific">Virgisporangium aurantiacum</name>
    <dbReference type="NCBI Taxonomy" id="175570"/>
    <lineage>
        <taxon>Bacteria</taxon>
        <taxon>Bacillati</taxon>
        <taxon>Actinomycetota</taxon>
        <taxon>Actinomycetes</taxon>
        <taxon>Micromonosporales</taxon>
        <taxon>Micromonosporaceae</taxon>
        <taxon>Virgisporangium</taxon>
    </lineage>
</organism>
<dbReference type="PROSITE" id="PS50801">
    <property type="entry name" value="STAS"/>
    <property type="match status" value="1"/>
</dbReference>
<gene>
    <name evidence="6" type="ORF">Vau01_100830</name>
</gene>
<name>A0A8J3ZEH5_9ACTN</name>
<comment type="caution">
    <text evidence="6">The sequence shown here is derived from an EMBL/GenBank/DDBJ whole genome shotgun (WGS) entry which is preliminary data.</text>
</comment>
<protein>
    <recommendedName>
        <fullName evidence="5">STAS domain-containing protein</fullName>
    </recommendedName>
</protein>
<dbReference type="Gene3D" id="1.20.120.1810">
    <property type="match status" value="1"/>
</dbReference>
<dbReference type="AlphaFoldDB" id="A0A8J3ZEH5"/>
<dbReference type="SUPFAM" id="SSF88659">
    <property type="entry name" value="Sigma3 and sigma4 domains of RNA polymerase sigma factors"/>
    <property type="match status" value="2"/>
</dbReference>
<keyword evidence="4" id="KW-0804">Transcription</keyword>
<dbReference type="InterPro" id="IPR013325">
    <property type="entry name" value="RNA_pol_sigma_r2"/>
</dbReference>
<dbReference type="CDD" id="cd06171">
    <property type="entry name" value="Sigma70_r4"/>
    <property type="match status" value="1"/>
</dbReference>
<keyword evidence="3" id="KW-0238">DNA-binding</keyword>
<dbReference type="Proteomes" id="UP000612585">
    <property type="component" value="Unassembled WGS sequence"/>
</dbReference>
<evidence type="ECO:0000259" key="5">
    <source>
        <dbReference type="PROSITE" id="PS50801"/>
    </source>
</evidence>
<reference evidence="6" key="1">
    <citation type="submission" date="2021-01" db="EMBL/GenBank/DDBJ databases">
        <title>Whole genome shotgun sequence of Virgisporangium aurantiacum NBRC 16421.</title>
        <authorList>
            <person name="Komaki H."/>
            <person name="Tamura T."/>
        </authorList>
    </citation>
    <scope>NUCLEOTIDE SEQUENCE</scope>
    <source>
        <strain evidence="6">NBRC 16421</strain>
    </source>
</reference>
<dbReference type="Gene3D" id="1.20.140.160">
    <property type="match status" value="1"/>
</dbReference>
<evidence type="ECO:0000256" key="1">
    <source>
        <dbReference type="ARBA" id="ARBA00023015"/>
    </source>
</evidence>
<evidence type="ECO:0000313" key="6">
    <source>
        <dbReference type="EMBL" id="GIJ62567.1"/>
    </source>
</evidence>
<dbReference type="InterPro" id="IPR002645">
    <property type="entry name" value="STAS_dom"/>
</dbReference>
<sequence>MPVDEVVFRTWRAGDTGVVRVAGVLDFASAVRLRLTLYRCCDAGVSDIVVDLSRVRLMDASSISVLLAVHARLAQNDGGLVVTGAARLVLDVLEITGAAKELGAYGGVDPALLEPSGRPISDTEVHGRWGDDVNELAARMHRESDPHERVRLRDDLIGRCLPMAERLAVRFTGLGEPADDLRQVAALALVLAVDRFDPGPGTDFAAYATPTVVGALKRHFRDRGWAVRPPRQVQEMRLAVNRARADLSQDLTRTPTSADIAARLNTSERRVVEAVGASAGYRAVSLDAPLGADPDAPNLVDRLGGFDDGYESVTNLESLRPLIAELPGRDQTILAMRFYENQTQQEIAARLGVSQMHVSRLLTRILGRLRAELLSD</sequence>
<dbReference type="InterPro" id="IPR007627">
    <property type="entry name" value="RNA_pol_sigma70_r2"/>
</dbReference>
<evidence type="ECO:0000256" key="2">
    <source>
        <dbReference type="ARBA" id="ARBA00023082"/>
    </source>
</evidence>
<dbReference type="PANTHER" id="PTHR30385:SF4">
    <property type="entry name" value="RNA POLYMERASE SIGMA-E FACTOR"/>
    <property type="match status" value="1"/>
</dbReference>
<dbReference type="InterPro" id="IPR013324">
    <property type="entry name" value="RNA_pol_sigma_r3/r4-like"/>
</dbReference>
<proteinExistence type="predicted"/>
<dbReference type="InterPro" id="IPR014284">
    <property type="entry name" value="RNA_pol_sigma-70_dom"/>
</dbReference>
<dbReference type="Pfam" id="PF01740">
    <property type="entry name" value="STAS"/>
    <property type="match status" value="1"/>
</dbReference>